<evidence type="ECO:0000256" key="4">
    <source>
        <dbReference type="ARBA" id="ARBA00022692"/>
    </source>
</evidence>
<evidence type="ECO:0000256" key="2">
    <source>
        <dbReference type="ARBA" id="ARBA00022448"/>
    </source>
</evidence>
<dbReference type="RefSeq" id="WP_116044194.1">
    <property type="nucleotide sequence ID" value="NZ_QUBQ01000001.1"/>
</dbReference>
<feature type="transmembrane region" description="Helical" evidence="7">
    <location>
        <begin position="88"/>
        <end position="107"/>
    </location>
</feature>
<comment type="caution">
    <text evidence="9">The sequence shown here is derived from an EMBL/GenBank/DDBJ whole genome shotgun (WGS) entry which is preliminary data.</text>
</comment>
<sequence length="507" mass="54266">MTNEYAQVVNDMPKATWREWLGLVPLTLALFMLATDMTILFLAMPSIAADLAPSATQMLWIIHVGELLAVGFFLTMGRLGDRIGRKRLLIIGVTVYGLASIVAAFSTESWMLIASRALLGVASATVMPSTMSLLRNMFFDQKQFSVAIAIIMSSYSAGMALGPPIGGILLDHFWWGAVFLVNVPAVLVLLVTAPLLPEYSDKNSPRMDLVSVLLSSLALITFIYALQEMASHGLKILYFGLIGLSIAIGYLFINRQMRTKDPLLDLSMFKIPVLTYSLIARVFLSLLIVGESMLFAQHLQVIGLSPTEAGLLLIIPAIFSIAGTLVSPVLTRWMRPTYAMVSNLLIAGIGAFLLALTVHTADIVLLMIGASLMGIGVGPTITIASDQIISSVPQERAGTASALSDVSSGLGSVLSVSIIGSVGMLIYRWNLTDVIPTGVQPEIASSAMESVGTALAVSDGLPEMLQAVRFSSTGALQSVYGLVTIGFLALVIFVLWKLRLRNPSVGN</sequence>
<reference evidence="9 10" key="1">
    <citation type="submission" date="2018-08" db="EMBL/GenBank/DDBJ databases">
        <title>Paenibacillus sp. M4BSY-1, whole genome shotgun sequence.</title>
        <authorList>
            <person name="Tuo L."/>
        </authorList>
    </citation>
    <scope>NUCLEOTIDE SEQUENCE [LARGE SCALE GENOMIC DNA]</scope>
    <source>
        <strain evidence="9 10">M4BSY-1</strain>
    </source>
</reference>
<evidence type="ECO:0000256" key="5">
    <source>
        <dbReference type="ARBA" id="ARBA00022989"/>
    </source>
</evidence>
<accession>A0A371PLS4</accession>
<dbReference type="EMBL" id="QUBQ01000001">
    <property type="protein sequence ID" value="REK76935.1"/>
    <property type="molecule type" value="Genomic_DNA"/>
</dbReference>
<dbReference type="Gene3D" id="1.20.1720.10">
    <property type="entry name" value="Multidrug resistance protein D"/>
    <property type="match status" value="1"/>
</dbReference>
<dbReference type="InterPro" id="IPR020846">
    <property type="entry name" value="MFS_dom"/>
</dbReference>
<evidence type="ECO:0000313" key="10">
    <source>
        <dbReference type="Proteomes" id="UP000261905"/>
    </source>
</evidence>
<feature type="transmembrane region" description="Helical" evidence="7">
    <location>
        <begin position="113"/>
        <end position="134"/>
    </location>
</feature>
<evidence type="ECO:0000256" key="7">
    <source>
        <dbReference type="SAM" id="Phobius"/>
    </source>
</evidence>
<feature type="domain" description="Major facilitator superfamily (MFS) profile" evidence="8">
    <location>
        <begin position="22"/>
        <end position="501"/>
    </location>
</feature>
<dbReference type="PANTHER" id="PTHR42718">
    <property type="entry name" value="MAJOR FACILITATOR SUPERFAMILY MULTIDRUG TRANSPORTER MFSC"/>
    <property type="match status" value="1"/>
</dbReference>
<keyword evidence="3" id="KW-1003">Cell membrane</keyword>
<protein>
    <submittedName>
        <fullName evidence="9">MFS transporter</fullName>
    </submittedName>
</protein>
<dbReference type="SUPFAM" id="SSF103473">
    <property type="entry name" value="MFS general substrate transporter"/>
    <property type="match status" value="1"/>
</dbReference>
<keyword evidence="4 7" id="KW-0812">Transmembrane</keyword>
<evidence type="ECO:0000256" key="1">
    <source>
        <dbReference type="ARBA" id="ARBA00004651"/>
    </source>
</evidence>
<dbReference type="Gene3D" id="1.20.1250.20">
    <property type="entry name" value="MFS general substrate transporter like domains"/>
    <property type="match status" value="1"/>
</dbReference>
<feature type="transmembrane region" description="Helical" evidence="7">
    <location>
        <begin position="208"/>
        <end position="226"/>
    </location>
</feature>
<dbReference type="GO" id="GO:0005886">
    <property type="term" value="C:plasma membrane"/>
    <property type="evidence" value="ECO:0007669"/>
    <property type="project" value="UniProtKB-SubCell"/>
</dbReference>
<dbReference type="PRINTS" id="PR01036">
    <property type="entry name" value="TCRTETB"/>
</dbReference>
<feature type="transmembrane region" description="Helical" evidence="7">
    <location>
        <begin position="273"/>
        <end position="297"/>
    </location>
</feature>
<dbReference type="Proteomes" id="UP000261905">
    <property type="component" value="Unassembled WGS sequence"/>
</dbReference>
<keyword evidence="6 7" id="KW-0472">Membrane</keyword>
<feature type="transmembrane region" description="Helical" evidence="7">
    <location>
        <begin position="57"/>
        <end position="76"/>
    </location>
</feature>
<dbReference type="PROSITE" id="PS50850">
    <property type="entry name" value="MFS"/>
    <property type="match status" value="1"/>
</dbReference>
<keyword evidence="5 7" id="KW-1133">Transmembrane helix</keyword>
<evidence type="ECO:0000256" key="6">
    <source>
        <dbReference type="ARBA" id="ARBA00023136"/>
    </source>
</evidence>
<evidence type="ECO:0000313" key="9">
    <source>
        <dbReference type="EMBL" id="REK76935.1"/>
    </source>
</evidence>
<dbReference type="PANTHER" id="PTHR42718:SF47">
    <property type="entry name" value="METHYL VIOLOGEN RESISTANCE PROTEIN SMVA"/>
    <property type="match status" value="1"/>
</dbReference>
<dbReference type="CDD" id="cd17321">
    <property type="entry name" value="MFS_MMR_MDR_like"/>
    <property type="match status" value="1"/>
</dbReference>
<feature type="transmembrane region" description="Helical" evidence="7">
    <location>
        <begin position="20"/>
        <end position="45"/>
    </location>
</feature>
<feature type="transmembrane region" description="Helical" evidence="7">
    <location>
        <begin position="337"/>
        <end position="357"/>
    </location>
</feature>
<feature type="transmembrane region" description="Helical" evidence="7">
    <location>
        <begin position="146"/>
        <end position="166"/>
    </location>
</feature>
<organism evidence="9 10">
    <name type="scientific">Paenibacillus paeoniae</name>
    <dbReference type="NCBI Taxonomy" id="2292705"/>
    <lineage>
        <taxon>Bacteria</taxon>
        <taxon>Bacillati</taxon>
        <taxon>Bacillota</taxon>
        <taxon>Bacilli</taxon>
        <taxon>Bacillales</taxon>
        <taxon>Paenibacillaceae</taxon>
        <taxon>Paenibacillus</taxon>
    </lineage>
</organism>
<dbReference type="GO" id="GO:0022857">
    <property type="term" value="F:transmembrane transporter activity"/>
    <property type="evidence" value="ECO:0007669"/>
    <property type="project" value="InterPro"/>
</dbReference>
<proteinExistence type="predicted"/>
<dbReference type="InterPro" id="IPR011701">
    <property type="entry name" value="MFS"/>
</dbReference>
<feature type="transmembrane region" description="Helical" evidence="7">
    <location>
        <begin position="232"/>
        <end position="253"/>
    </location>
</feature>
<keyword evidence="10" id="KW-1185">Reference proteome</keyword>
<name>A0A371PLS4_9BACL</name>
<feature type="transmembrane region" description="Helical" evidence="7">
    <location>
        <begin position="406"/>
        <end position="427"/>
    </location>
</feature>
<feature type="transmembrane region" description="Helical" evidence="7">
    <location>
        <begin position="172"/>
        <end position="196"/>
    </location>
</feature>
<feature type="transmembrane region" description="Helical" evidence="7">
    <location>
        <begin position="479"/>
        <end position="498"/>
    </location>
</feature>
<feature type="transmembrane region" description="Helical" evidence="7">
    <location>
        <begin position="309"/>
        <end position="330"/>
    </location>
</feature>
<dbReference type="InterPro" id="IPR036259">
    <property type="entry name" value="MFS_trans_sf"/>
</dbReference>
<dbReference type="OrthoDB" id="9781469at2"/>
<evidence type="ECO:0000256" key="3">
    <source>
        <dbReference type="ARBA" id="ARBA00022475"/>
    </source>
</evidence>
<comment type="subcellular location">
    <subcellularLocation>
        <location evidence="1">Cell membrane</location>
        <topology evidence="1">Multi-pass membrane protein</topology>
    </subcellularLocation>
</comment>
<keyword evidence="2" id="KW-0813">Transport</keyword>
<feature type="transmembrane region" description="Helical" evidence="7">
    <location>
        <begin position="363"/>
        <end position="385"/>
    </location>
</feature>
<dbReference type="AlphaFoldDB" id="A0A371PLS4"/>
<evidence type="ECO:0000259" key="8">
    <source>
        <dbReference type="PROSITE" id="PS50850"/>
    </source>
</evidence>
<gene>
    <name evidence="9" type="ORF">DX130_07945</name>
</gene>
<dbReference type="Pfam" id="PF07690">
    <property type="entry name" value="MFS_1"/>
    <property type="match status" value="1"/>
</dbReference>